<feature type="region of interest" description="Disordered" evidence="1">
    <location>
        <begin position="289"/>
        <end position="319"/>
    </location>
</feature>
<dbReference type="AlphaFoldDB" id="A0A811LCJ7"/>
<feature type="compositionally biased region" description="Polar residues" evidence="1">
    <location>
        <begin position="795"/>
        <end position="806"/>
    </location>
</feature>
<feature type="compositionally biased region" description="Basic and acidic residues" evidence="1">
    <location>
        <begin position="816"/>
        <end position="832"/>
    </location>
</feature>
<feature type="compositionally biased region" description="Acidic residues" evidence="1">
    <location>
        <begin position="295"/>
        <end position="308"/>
    </location>
</feature>
<feature type="compositionally biased region" description="Basic and acidic residues" evidence="1">
    <location>
        <begin position="1076"/>
        <end position="1090"/>
    </location>
</feature>
<proteinExistence type="predicted"/>
<dbReference type="EMBL" id="CAJFCW020000005">
    <property type="protein sequence ID" value="CAG9120616.1"/>
    <property type="molecule type" value="Genomic_DNA"/>
</dbReference>
<keyword evidence="3" id="KW-1185">Reference proteome</keyword>
<feature type="compositionally biased region" description="Basic and acidic residues" evidence="1">
    <location>
        <begin position="309"/>
        <end position="319"/>
    </location>
</feature>
<organism evidence="2 3">
    <name type="scientific">Bursaphelenchus okinawaensis</name>
    <dbReference type="NCBI Taxonomy" id="465554"/>
    <lineage>
        <taxon>Eukaryota</taxon>
        <taxon>Metazoa</taxon>
        <taxon>Ecdysozoa</taxon>
        <taxon>Nematoda</taxon>
        <taxon>Chromadorea</taxon>
        <taxon>Rhabditida</taxon>
        <taxon>Tylenchina</taxon>
        <taxon>Tylenchomorpha</taxon>
        <taxon>Aphelenchoidea</taxon>
        <taxon>Aphelenchoididae</taxon>
        <taxon>Bursaphelenchus</taxon>
    </lineage>
</organism>
<comment type="caution">
    <text evidence="2">The sequence shown here is derived from an EMBL/GenBank/DDBJ whole genome shotgun (WGS) entry which is preliminary data.</text>
</comment>
<feature type="compositionally biased region" description="Low complexity" evidence="1">
    <location>
        <begin position="833"/>
        <end position="849"/>
    </location>
</feature>
<feature type="region of interest" description="Disordered" evidence="1">
    <location>
        <begin position="697"/>
        <end position="1120"/>
    </location>
</feature>
<evidence type="ECO:0000313" key="2">
    <source>
        <dbReference type="EMBL" id="CAD5225257.1"/>
    </source>
</evidence>
<sequence length="1192" mass="135108">MSGRRGSVKRTKRNDNPYINNTGEELDDFRNRMRQVIDLYFYMTFPHQAGFESRPKHQPFRMNTLSYIRSTMPKKVKKKLKGGESASPAFANCPLTEHIPSVVFLRLKNDQMVDCRKAYIHCFQVREIDGFFSATQSVARSSFEAALDSDLKVNIDLVGMKPIKMNDCDVKNEYLVVKVKFVTDSMNVSGGRRLRSVPARVHAHLDDAPEGTSRIMLAAKKISTMHREWEGHKVKQGRAVLALIPQDNLGIDGDSMEWQKDEKLVSKVLAEARKPEQHPSITVNIIVDPKGDMLSDTEDEEEQNEAEEEAKPSTSKEVKVKVEEEEPFELNKQPPPEVWVHQKNPEVSIGTPLGLLDIIEPGLRDRWLNEKMPKILAWCFRMTEEPYDVETDLPETSLAAAIAAAEAAPPADVFKFTKGDCFLCKQKRNFTLFTSFLFHLSTCHDRLKFEFKEKLLKTPQHLLIKKKKPDEWCHGLIVSLNRKFDGSHEYDLTRHYRKNLHKKGGLVKVPDAWNQPPCFIVVKSIAKVLRETPPATSVNNYLFNSKFNFGNFGITQTELDRHFQTSEYAQAYKPYTVMYQNKRIEEYIDLNDNEKALLKLLNDFSCTFRCLHQPRMTFGMMRVLISEKRETLLDHKMYFQFNIHLCSLLNWKRINLSEYYDIIARLKDGPSYDPRTDPKHIVHQQLKSLELQRSCPNLSKRRRLASRNSQDSIGEVVRENTEPPRSTVDKLKESETKTQSEPPKSPPILEATKGLKRKSVETPEEVLMSLVDQPSTSGLGNKRAFRRDEDEPSTSKEFQNEATSSRNVDKGPTGTKKSDKRPESSKNYKEDNTTSSSANNDKNKASSSSKTKEKIFSSSNGSGKSKKQDDLDVNNGKKKANSFKNSSESCKSDKIPDGSINAKSKTADGRANHLEVPTPNDKKPSESAKNSGKNSKSPLGSTKSFNNSTKSGTSANGSTKSNISSNGSAKNNISPNSSAKSNLSPNGSTKNNINPSPSQRSERRNSTSSKRSSISDSTNKNVPVARVGPFDKIIKIEEGDEGKDEQGAEINGGQDVAMNDANVSNDKAKLTVKQVDTLDEKMECEERQADDGNLADVSRDNSREDLESESEKEEDAPRTFRNTEQRVINTTLGKKFLKRLIKREEAQAMEPSEVVINSFEDLEQRYPFANHSRLKMVWHFMREWTRETVDWK</sequence>
<reference evidence="2" key="1">
    <citation type="submission" date="2020-09" db="EMBL/GenBank/DDBJ databases">
        <authorList>
            <person name="Kikuchi T."/>
        </authorList>
    </citation>
    <scope>NUCLEOTIDE SEQUENCE</scope>
    <source>
        <strain evidence="2">SH1</strain>
    </source>
</reference>
<evidence type="ECO:0000313" key="3">
    <source>
        <dbReference type="Proteomes" id="UP000614601"/>
    </source>
</evidence>
<accession>A0A811LCJ7</accession>
<dbReference type="Proteomes" id="UP000614601">
    <property type="component" value="Unassembled WGS sequence"/>
</dbReference>
<dbReference type="Proteomes" id="UP000783686">
    <property type="component" value="Unassembled WGS sequence"/>
</dbReference>
<evidence type="ECO:0008006" key="4">
    <source>
        <dbReference type="Google" id="ProtNLM"/>
    </source>
</evidence>
<protein>
    <recommendedName>
        <fullName evidence="4">Polycomb protein VEFS-Box domain-containing protein</fullName>
    </recommendedName>
</protein>
<dbReference type="EMBL" id="CAJFDH010000005">
    <property type="protein sequence ID" value="CAD5225257.1"/>
    <property type="molecule type" value="Genomic_DNA"/>
</dbReference>
<feature type="compositionally biased region" description="Polar residues" evidence="1">
    <location>
        <begin position="927"/>
        <end position="999"/>
    </location>
</feature>
<evidence type="ECO:0000256" key="1">
    <source>
        <dbReference type="SAM" id="MobiDB-lite"/>
    </source>
</evidence>
<feature type="compositionally biased region" description="Low complexity" evidence="1">
    <location>
        <begin position="1006"/>
        <end position="1017"/>
    </location>
</feature>
<name>A0A811LCJ7_9BILA</name>
<gene>
    <name evidence="2" type="ORF">BOKJ2_LOCUS11488</name>
</gene>
<feature type="compositionally biased region" description="Basic and acidic residues" evidence="1">
    <location>
        <begin position="716"/>
        <end position="738"/>
    </location>
</feature>
<dbReference type="OrthoDB" id="166746at2759"/>